<evidence type="ECO:0000313" key="9">
    <source>
        <dbReference type="EMBL" id="CDP19521.1"/>
    </source>
</evidence>
<dbReference type="Pfam" id="PF23247">
    <property type="entry name" value="LRR_RPS2"/>
    <property type="match status" value="1"/>
</dbReference>
<dbReference type="InterPro" id="IPR057135">
    <property type="entry name" value="At4g27190-like_LRR"/>
</dbReference>
<keyword evidence="4" id="KW-0611">Plant defense</keyword>
<protein>
    <submittedName>
        <fullName evidence="9">DH200=94 genomic scaffold, scaffold_535</fullName>
    </submittedName>
</protein>
<keyword evidence="5" id="KW-0067">ATP-binding</keyword>
<keyword evidence="6" id="KW-0175">Coiled coil</keyword>
<dbReference type="GO" id="GO:0005524">
    <property type="term" value="F:ATP binding"/>
    <property type="evidence" value="ECO:0007669"/>
    <property type="project" value="UniProtKB-KW"/>
</dbReference>
<evidence type="ECO:0000256" key="4">
    <source>
        <dbReference type="ARBA" id="ARBA00022821"/>
    </source>
</evidence>
<dbReference type="AlphaFoldDB" id="A0A068VFM4"/>
<gene>
    <name evidence="9" type="ORF">GSCOC_T00011274001</name>
</gene>
<reference evidence="10" key="1">
    <citation type="journal article" date="2014" name="Science">
        <title>The coffee genome provides insight into the convergent evolution of caffeine biosynthesis.</title>
        <authorList>
            <person name="Denoeud F."/>
            <person name="Carretero-Paulet L."/>
            <person name="Dereeper A."/>
            <person name="Droc G."/>
            <person name="Guyot R."/>
            <person name="Pietrella M."/>
            <person name="Zheng C."/>
            <person name="Alberti A."/>
            <person name="Anthony F."/>
            <person name="Aprea G."/>
            <person name="Aury J.M."/>
            <person name="Bento P."/>
            <person name="Bernard M."/>
            <person name="Bocs S."/>
            <person name="Campa C."/>
            <person name="Cenci A."/>
            <person name="Combes M.C."/>
            <person name="Crouzillat D."/>
            <person name="Da Silva C."/>
            <person name="Daddiego L."/>
            <person name="De Bellis F."/>
            <person name="Dussert S."/>
            <person name="Garsmeur O."/>
            <person name="Gayraud T."/>
            <person name="Guignon V."/>
            <person name="Jahn K."/>
            <person name="Jamilloux V."/>
            <person name="Joet T."/>
            <person name="Labadie K."/>
            <person name="Lan T."/>
            <person name="Leclercq J."/>
            <person name="Lepelley M."/>
            <person name="Leroy T."/>
            <person name="Li L.T."/>
            <person name="Librado P."/>
            <person name="Lopez L."/>
            <person name="Munoz A."/>
            <person name="Noel B."/>
            <person name="Pallavicini A."/>
            <person name="Perrotta G."/>
            <person name="Poncet V."/>
            <person name="Pot D."/>
            <person name="Priyono X."/>
            <person name="Rigoreau M."/>
            <person name="Rouard M."/>
            <person name="Rozas J."/>
            <person name="Tranchant-Dubreuil C."/>
            <person name="VanBuren R."/>
            <person name="Zhang Q."/>
            <person name="Andrade A.C."/>
            <person name="Argout X."/>
            <person name="Bertrand B."/>
            <person name="de Kochko A."/>
            <person name="Graziosi G."/>
            <person name="Henry R.J."/>
            <person name="Jayarama X."/>
            <person name="Ming R."/>
            <person name="Nagai C."/>
            <person name="Rounsley S."/>
            <person name="Sankoff D."/>
            <person name="Giuliano G."/>
            <person name="Albert V.A."/>
            <person name="Wincker P."/>
            <person name="Lashermes P."/>
        </authorList>
    </citation>
    <scope>NUCLEOTIDE SEQUENCE [LARGE SCALE GENOMIC DNA]</scope>
    <source>
        <strain evidence="10">cv. DH200-94</strain>
    </source>
</reference>
<dbReference type="FunFam" id="3.40.50.300:FF:001091">
    <property type="entry name" value="Probable disease resistance protein At1g61300"/>
    <property type="match status" value="1"/>
</dbReference>
<feature type="domain" description="NB-ARC" evidence="7">
    <location>
        <begin position="164"/>
        <end position="329"/>
    </location>
</feature>
<dbReference type="InterPro" id="IPR032675">
    <property type="entry name" value="LRR_dom_sf"/>
</dbReference>
<proteinExistence type="inferred from homology"/>
<dbReference type="InterPro" id="IPR027417">
    <property type="entry name" value="P-loop_NTPase"/>
</dbReference>
<dbReference type="InParanoid" id="A0A068VFM4"/>
<feature type="domain" description="Disease resistance protein At4g27190-like leucine-rich repeats" evidence="8">
    <location>
        <begin position="436"/>
        <end position="502"/>
    </location>
</feature>
<dbReference type="InterPro" id="IPR042197">
    <property type="entry name" value="Apaf_helical"/>
</dbReference>
<evidence type="ECO:0000256" key="6">
    <source>
        <dbReference type="SAM" id="Coils"/>
    </source>
</evidence>
<evidence type="ECO:0000259" key="8">
    <source>
        <dbReference type="Pfam" id="PF23247"/>
    </source>
</evidence>
<dbReference type="GO" id="GO:0043531">
    <property type="term" value="F:ADP binding"/>
    <property type="evidence" value="ECO:0007669"/>
    <property type="project" value="InterPro"/>
</dbReference>
<dbReference type="Pfam" id="PF00931">
    <property type="entry name" value="NB-ARC"/>
    <property type="match status" value="1"/>
</dbReference>
<keyword evidence="2" id="KW-0433">Leucine-rich repeat</keyword>
<dbReference type="Gene3D" id="3.40.50.300">
    <property type="entry name" value="P-loop containing nucleotide triphosphate hydrolases"/>
    <property type="match status" value="1"/>
</dbReference>
<organism evidence="9 10">
    <name type="scientific">Coffea canephora</name>
    <name type="common">Robusta coffee</name>
    <dbReference type="NCBI Taxonomy" id="49390"/>
    <lineage>
        <taxon>Eukaryota</taxon>
        <taxon>Viridiplantae</taxon>
        <taxon>Streptophyta</taxon>
        <taxon>Embryophyta</taxon>
        <taxon>Tracheophyta</taxon>
        <taxon>Spermatophyta</taxon>
        <taxon>Magnoliopsida</taxon>
        <taxon>eudicotyledons</taxon>
        <taxon>Gunneridae</taxon>
        <taxon>Pentapetalae</taxon>
        <taxon>asterids</taxon>
        <taxon>lamiids</taxon>
        <taxon>Gentianales</taxon>
        <taxon>Rubiaceae</taxon>
        <taxon>Ixoroideae</taxon>
        <taxon>Gardenieae complex</taxon>
        <taxon>Bertiereae - Coffeeae clade</taxon>
        <taxon>Coffeeae</taxon>
        <taxon>Coffea</taxon>
    </lineage>
</organism>
<evidence type="ECO:0000256" key="1">
    <source>
        <dbReference type="ARBA" id="ARBA00008894"/>
    </source>
</evidence>
<dbReference type="Gene3D" id="1.10.8.430">
    <property type="entry name" value="Helical domain of apoptotic protease-activating factors"/>
    <property type="match status" value="1"/>
</dbReference>
<dbReference type="SUPFAM" id="SSF52047">
    <property type="entry name" value="RNI-like"/>
    <property type="match status" value="1"/>
</dbReference>
<dbReference type="PANTHER" id="PTHR33463">
    <property type="entry name" value="NB-ARC DOMAIN-CONTAINING PROTEIN-RELATED"/>
    <property type="match status" value="1"/>
</dbReference>
<dbReference type="PRINTS" id="PR00364">
    <property type="entry name" value="DISEASERSIST"/>
</dbReference>
<dbReference type="OrthoDB" id="3794806at2759"/>
<dbReference type="Gene3D" id="3.80.10.10">
    <property type="entry name" value="Ribonuclease Inhibitor"/>
    <property type="match status" value="1"/>
</dbReference>
<evidence type="ECO:0000259" key="7">
    <source>
        <dbReference type="Pfam" id="PF00931"/>
    </source>
</evidence>
<dbReference type="PhylomeDB" id="A0A068VFM4"/>
<feature type="coiled-coil region" evidence="6">
    <location>
        <begin position="36"/>
        <end position="63"/>
    </location>
</feature>
<dbReference type="PANTHER" id="PTHR33463:SF203">
    <property type="entry name" value="AAA+ ATPASE DOMAIN-CONTAINING PROTEIN"/>
    <property type="match status" value="1"/>
</dbReference>
<evidence type="ECO:0000313" key="10">
    <source>
        <dbReference type="Proteomes" id="UP000295252"/>
    </source>
</evidence>
<evidence type="ECO:0000256" key="5">
    <source>
        <dbReference type="ARBA" id="ARBA00022840"/>
    </source>
</evidence>
<keyword evidence="3" id="KW-0547">Nucleotide-binding</keyword>
<evidence type="ECO:0000256" key="2">
    <source>
        <dbReference type="ARBA" id="ARBA00022614"/>
    </source>
</evidence>
<accession>A0A068VFM4</accession>
<dbReference type="InterPro" id="IPR002182">
    <property type="entry name" value="NB-ARC"/>
</dbReference>
<dbReference type="Proteomes" id="UP000295252">
    <property type="component" value="Unassembled WGS sequence"/>
</dbReference>
<dbReference type="EMBL" id="HG739619">
    <property type="protein sequence ID" value="CDP19521.1"/>
    <property type="molecule type" value="Genomic_DNA"/>
</dbReference>
<comment type="similarity">
    <text evidence="1">Belongs to the disease resistance NB-LRR family.</text>
</comment>
<dbReference type="GO" id="GO:0006952">
    <property type="term" value="P:defense response"/>
    <property type="evidence" value="ECO:0007669"/>
    <property type="project" value="UniProtKB-KW"/>
</dbReference>
<name>A0A068VFM4_COFCA</name>
<sequence length="560" mass="64160">MAMQDIGVSIVGKIAEKFIDPIMRQFQYLFCYRSNIETLRNGIKKLELTKTEVQRSVDEARNNGEEIKPIVTDWLRQANGLEKEADTIFEGMENVKVNCFKIVRLPNLKSRYLIGRHAAKRGNDAEKHLRERWFDEVGYLPPLGKMPFSESTPSFEESLITRMSMKREVIEALKQDKRSLLAICGMAGVGKTFLLEQIADQVKSEKLFDGVAFATVSQNPDIRNVQNQLAEQLRMTLISEHSGRARAEQIYTRLTNSDERNLVMLDDIWEEVDLRSLGIPIRLGECKGLKVVLTSRFSHVCRNMEAEIFEVNALPKEEAWHLFKKVVGISDDSALSDVVKQVAEECKGLPLAIVVVARAFRTNYTTPESWKLALGQLKKYTMRDLERVQDFVFSRIEWSYDRLKSVEAKLLLLFCSLFPEDYSIPVECLVRYGKGLEIQLQEMKLQRINFIEYLWKGPIEPPSLCNLRVIEVSNCQRITTLFSQSVLKCLVNLQKIVVHSCKNLESIVMREENMKDQVLELLQLKVVTLQYTGLEGFGCEGDTYSKAFLNQVSLSLCISI</sequence>
<evidence type="ECO:0000256" key="3">
    <source>
        <dbReference type="ARBA" id="ARBA00022741"/>
    </source>
</evidence>
<dbReference type="InterPro" id="IPR050905">
    <property type="entry name" value="Plant_NBS-LRR"/>
</dbReference>
<dbReference type="OMA" id="HESTREC"/>
<dbReference type="SUPFAM" id="SSF52540">
    <property type="entry name" value="P-loop containing nucleoside triphosphate hydrolases"/>
    <property type="match status" value="1"/>
</dbReference>
<keyword evidence="10" id="KW-1185">Reference proteome</keyword>
<dbReference type="Gramene" id="CDP19521">
    <property type="protein sequence ID" value="CDP19521"/>
    <property type="gene ID" value="GSCOC_T00011274001"/>
</dbReference>